<dbReference type="OrthoDB" id="10266706at2759"/>
<dbReference type="EMBL" id="MRZV01001994">
    <property type="protein sequence ID" value="PIK35069.1"/>
    <property type="molecule type" value="Genomic_DNA"/>
</dbReference>
<keyword evidence="2" id="KW-1185">Reference proteome</keyword>
<sequence length="249" mass="28088">MEQTGVVNVFFRNGSYLEDPFLNIEDLVYVSGRRGDERGLLGLAFHPSYAENANSTYITPQGKWRPSYNYVDPIHVYPHSDGKSVTGGYVYRGCMYPHLQGLYIYGDFWNGRLFKLEESEGEWENKEICLGTKDICTGDLWNYFPENILSFGEDEAGELYMMVTDLASSTHSGGKIFKFVDPNKRGNPEECHVEPIPVPVFGSILPFQPSTGCKGVLQNSSRENFSVSSILFRSVLYEVPRDQQSGSNL</sequence>
<gene>
    <name evidence="1" type="ORF">BSL78_28097</name>
</gene>
<dbReference type="InterPro" id="IPR011042">
    <property type="entry name" value="6-blade_b-propeller_TolB-like"/>
</dbReference>
<organism evidence="1 2">
    <name type="scientific">Stichopus japonicus</name>
    <name type="common">Sea cucumber</name>
    <dbReference type="NCBI Taxonomy" id="307972"/>
    <lineage>
        <taxon>Eukaryota</taxon>
        <taxon>Metazoa</taxon>
        <taxon>Echinodermata</taxon>
        <taxon>Eleutherozoa</taxon>
        <taxon>Echinozoa</taxon>
        <taxon>Holothuroidea</taxon>
        <taxon>Aspidochirotacea</taxon>
        <taxon>Aspidochirotida</taxon>
        <taxon>Stichopodidae</taxon>
        <taxon>Apostichopus</taxon>
    </lineage>
</organism>
<dbReference type="PANTHER" id="PTHR19328">
    <property type="entry name" value="HEDGEHOG-INTERACTING PROTEIN"/>
    <property type="match status" value="1"/>
</dbReference>
<comment type="caution">
    <text evidence="1">The sequence shown here is derived from an EMBL/GenBank/DDBJ whole genome shotgun (WGS) entry which is preliminary data.</text>
</comment>
<reference evidence="1 2" key="1">
    <citation type="journal article" date="2017" name="PLoS Biol.">
        <title>The sea cucumber genome provides insights into morphological evolution and visceral regeneration.</title>
        <authorList>
            <person name="Zhang X."/>
            <person name="Sun L."/>
            <person name="Yuan J."/>
            <person name="Sun Y."/>
            <person name="Gao Y."/>
            <person name="Zhang L."/>
            <person name="Li S."/>
            <person name="Dai H."/>
            <person name="Hamel J.F."/>
            <person name="Liu C."/>
            <person name="Yu Y."/>
            <person name="Liu S."/>
            <person name="Lin W."/>
            <person name="Guo K."/>
            <person name="Jin S."/>
            <person name="Xu P."/>
            <person name="Storey K.B."/>
            <person name="Huan P."/>
            <person name="Zhang T."/>
            <person name="Zhou Y."/>
            <person name="Zhang J."/>
            <person name="Lin C."/>
            <person name="Li X."/>
            <person name="Xing L."/>
            <person name="Huo D."/>
            <person name="Sun M."/>
            <person name="Wang L."/>
            <person name="Mercier A."/>
            <person name="Li F."/>
            <person name="Yang H."/>
            <person name="Xiang J."/>
        </authorList>
    </citation>
    <scope>NUCLEOTIDE SEQUENCE [LARGE SCALE GENOMIC DNA]</scope>
    <source>
        <strain evidence="1">Shaxun</strain>
        <tissue evidence="1">Muscle</tissue>
    </source>
</reference>
<evidence type="ECO:0000313" key="1">
    <source>
        <dbReference type="EMBL" id="PIK35069.1"/>
    </source>
</evidence>
<dbReference type="Gene3D" id="2.120.10.30">
    <property type="entry name" value="TolB, C-terminal domain"/>
    <property type="match status" value="2"/>
</dbReference>
<dbReference type="AlphaFoldDB" id="A0A2G8JH78"/>
<dbReference type="PANTHER" id="PTHR19328:SF75">
    <property type="entry name" value="ALDOSE SUGAR DEHYDROGENASE YLII"/>
    <property type="match status" value="1"/>
</dbReference>
<protein>
    <submittedName>
        <fullName evidence="1">Putative HHIP-like protein 2 isoform X1</fullName>
    </submittedName>
</protein>
<dbReference type="Proteomes" id="UP000230750">
    <property type="component" value="Unassembled WGS sequence"/>
</dbReference>
<name>A0A2G8JH78_STIJA</name>
<dbReference type="STRING" id="307972.A0A2G8JH78"/>
<proteinExistence type="predicted"/>
<evidence type="ECO:0000313" key="2">
    <source>
        <dbReference type="Proteomes" id="UP000230750"/>
    </source>
</evidence>
<accession>A0A2G8JH78</accession>